<organism evidence="1 2">
    <name type="scientific">Candidatus Scatousia excrementipullorum</name>
    <dbReference type="NCBI Taxonomy" id="2840936"/>
    <lineage>
        <taxon>Bacteria</taxon>
        <taxon>Candidatus Scatousia</taxon>
    </lineage>
</organism>
<accession>A0A9D9DMV7</accession>
<gene>
    <name evidence="1" type="ORF">IAC76_05310</name>
</gene>
<reference evidence="1" key="1">
    <citation type="submission" date="2020-10" db="EMBL/GenBank/DDBJ databases">
        <authorList>
            <person name="Gilroy R."/>
        </authorList>
    </citation>
    <scope>NUCLEOTIDE SEQUENCE</scope>
    <source>
        <strain evidence="1">10192</strain>
    </source>
</reference>
<dbReference type="EMBL" id="JADIND010000112">
    <property type="protein sequence ID" value="MBO8430787.1"/>
    <property type="molecule type" value="Genomic_DNA"/>
</dbReference>
<evidence type="ECO:0000313" key="1">
    <source>
        <dbReference type="EMBL" id="MBO8430787.1"/>
    </source>
</evidence>
<evidence type="ECO:0000313" key="2">
    <source>
        <dbReference type="Proteomes" id="UP000823632"/>
    </source>
</evidence>
<dbReference type="AlphaFoldDB" id="A0A9D9DMV7"/>
<proteinExistence type="predicted"/>
<protein>
    <submittedName>
        <fullName evidence="1">LLM class flavin-dependent oxidoreductase</fullName>
    </submittedName>
</protein>
<comment type="caution">
    <text evidence="1">The sequence shown here is derived from an EMBL/GenBank/DDBJ whole genome shotgun (WGS) entry which is preliminary data.</text>
</comment>
<dbReference type="Proteomes" id="UP000823632">
    <property type="component" value="Unassembled WGS sequence"/>
</dbReference>
<reference evidence="1" key="2">
    <citation type="journal article" date="2021" name="PeerJ">
        <title>Extensive microbial diversity within the chicken gut microbiome revealed by metagenomics and culture.</title>
        <authorList>
            <person name="Gilroy R."/>
            <person name="Ravi A."/>
            <person name="Getino M."/>
            <person name="Pursley I."/>
            <person name="Horton D.L."/>
            <person name="Alikhan N.F."/>
            <person name="Baker D."/>
            <person name="Gharbi K."/>
            <person name="Hall N."/>
            <person name="Watson M."/>
            <person name="Adriaenssens E.M."/>
            <person name="Foster-Nyarko E."/>
            <person name="Jarju S."/>
            <person name="Secka A."/>
            <person name="Antonio M."/>
            <person name="Oren A."/>
            <person name="Chaudhuri R.R."/>
            <person name="La Ragione R."/>
            <person name="Hildebrand F."/>
            <person name="Pallen M.J."/>
        </authorList>
    </citation>
    <scope>NUCLEOTIDE SEQUENCE</scope>
    <source>
        <strain evidence="1">10192</strain>
    </source>
</reference>
<sequence length="77" mass="9115">MKNEYILQKENIRNLIKLLATAEGKTLTRLKVDINHKFNKTDSLENLTNKLRNKTVKVTELLEIFDILDYEVIVRKK</sequence>
<name>A0A9D9DMV7_9BACT</name>